<dbReference type="RefSeq" id="WP_246420235.1">
    <property type="nucleotide sequence ID" value="NZ_JACHXU010000015.1"/>
</dbReference>
<name>A0A7W5E2A0_9BACT</name>
<dbReference type="Proteomes" id="UP000536179">
    <property type="component" value="Unassembled WGS sequence"/>
</dbReference>
<feature type="compositionally biased region" description="Low complexity" evidence="1">
    <location>
        <begin position="49"/>
        <end position="68"/>
    </location>
</feature>
<comment type="caution">
    <text evidence="2">The sequence shown here is derived from an EMBL/GenBank/DDBJ whole genome shotgun (WGS) entry which is preliminary data.</text>
</comment>
<evidence type="ECO:0008006" key="4">
    <source>
        <dbReference type="Google" id="ProtNLM"/>
    </source>
</evidence>
<evidence type="ECO:0000313" key="3">
    <source>
        <dbReference type="Proteomes" id="UP000536179"/>
    </source>
</evidence>
<proteinExistence type="predicted"/>
<accession>A0A7W5E2A0</accession>
<protein>
    <recommendedName>
        <fullName evidence="4">HEAT repeat domain-containing protein</fullName>
    </recommendedName>
</protein>
<keyword evidence="3" id="KW-1185">Reference proteome</keyword>
<feature type="region of interest" description="Disordered" evidence="1">
    <location>
        <begin position="39"/>
        <end position="69"/>
    </location>
</feature>
<evidence type="ECO:0000256" key="1">
    <source>
        <dbReference type="SAM" id="MobiDB-lite"/>
    </source>
</evidence>
<dbReference type="AlphaFoldDB" id="A0A7W5E2A0"/>
<evidence type="ECO:0000313" key="2">
    <source>
        <dbReference type="EMBL" id="MBB3208303.1"/>
    </source>
</evidence>
<reference evidence="2 3" key="1">
    <citation type="submission" date="2020-08" db="EMBL/GenBank/DDBJ databases">
        <title>Genomic Encyclopedia of Type Strains, Phase III (KMG-III): the genomes of soil and plant-associated and newly described type strains.</title>
        <authorList>
            <person name="Whitman W."/>
        </authorList>
    </citation>
    <scope>NUCLEOTIDE SEQUENCE [LARGE SCALE GENOMIC DNA]</scope>
    <source>
        <strain evidence="2 3">CECT 8075</strain>
    </source>
</reference>
<gene>
    <name evidence="2" type="ORF">FHS27_004131</name>
</gene>
<organism evidence="2 3">
    <name type="scientific">Aporhodopirellula rubra</name>
    <dbReference type="NCBI Taxonomy" id="980271"/>
    <lineage>
        <taxon>Bacteria</taxon>
        <taxon>Pseudomonadati</taxon>
        <taxon>Planctomycetota</taxon>
        <taxon>Planctomycetia</taxon>
        <taxon>Pirellulales</taxon>
        <taxon>Pirellulaceae</taxon>
        <taxon>Aporhodopirellula</taxon>
    </lineage>
</organism>
<sequence length="479" mass="52573">MNKRETDPNEASRWNSHRFRGMVRRVLCLFVLTWGVTDTRSSAQDAETEPTAESAETTEADASTSRASYSRPFLTSDKIAEVFRVSENSETSGGDTEKDSQSGAPENGAAASGGDQDAVAQEARSQVAEESEATLEEIELWVDQLGSVEFAAREQATARLRGVGKRALPVLERTSQDHPDLEVRMRASDVAKGITGGETAGRIDAFLAGNDVSLDGWEVFQTILGDGVRIRELFVDFLMRHEKVAASLEGTSKDRESAFQQTIVSVQRGMFVEQRTPTEADLIALILLANDHDMPITRVEENAVFTVLRRDATAKLLADAQLAGPFRAMLGGWISRDDVVNRQEILWFALSWDLAETLPLAMNTLEKETDPITLGMALQAIARFGEKSDVPKVAKFLDDSRPASEQQYAGGKLVQAFVCDAAAAAIILLNDRSLAEFGLNEAAEHPKYGFIVQEIGFPIEDPKPRQEAIEKLKKELLPE</sequence>
<feature type="region of interest" description="Disordered" evidence="1">
    <location>
        <begin position="87"/>
        <end position="131"/>
    </location>
</feature>
<dbReference type="EMBL" id="JACHXU010000015">
    <property type="protein sequence ID" value="MBB3208303.1"/>
    <property type="molecule type" value="Genomic_DNA"/>
</dbReference>